<reference evidence="1 2" key="1">
    <citation type="submission" date="2023-10" db="EMBL/GenBank/DDBJ databases">
        <title>Draft genome sequence of Xylaria bambusicola isolate GMP-LS, the root and basal stem rot pathogen of sugarcane in Indonesia.</title>
        <authorList>
            <person name="Selvaraj P."/>
            <person name="Muralishankar V."/>
            <person name="Muruganantham S."/>
            <person name="Sp S."/>
            <person name="Haryani S."/>
            <person name="Lau K.J.X."/>
            <person name="Naqvi N.I."/>
        </authorList>
    </citation>
    <scope>NUCLEOTIDE SEQUENCE [LARGE SCALE GENOMIC DNA]</scope>
    <source>
        <strain evidence="1">GMP-LS</strain>
    </source>
</reference>
<gene>
    <name evidence="1" type="ORF">RRF57_003680</name>
</gene>
<evidence type="ECO:0000313" key="2">
    <source>
        <dbReference type="Proteomes" id="UP001305414"/>
    </source>
</evidence>
<dbReference type="Proteomes" id="UP001305414">
    <property type="component" value="Unassembled WGS sequence"/>
</dbReference>
<keyword evidence="2" id="KW-1185">Reference proteome</keyword>
<sequence>MCYERYKGYSVCSHADPQSTPTESKLCDEFINTGVCVMGKKHVLVTSEYTPSLCPRCWELEVKLELSIGSLDDSQSGSDTWRLWCRLGWKHKDLILVVDLIYVVQMAQAEMHKWEGPRHNEQAFLKKWIEVFEGFKDWLWERLDKRDGEGRLYFPPGEEKGVRIEKKSVLRHLVSWMCEL</sequence>
<protein>
    <submittedName>
        <fullName evidence="1">Uncharacterized protein</fullName>
    </submittedName>
</protein>
<dbReference type="AlphaFoldDB" id="A0AAN7YWI6"/>
<accession>A0AAN7YWI6</accession>
<organism evidence="1 2">
    <name type="scientific">Xylaria bambusicola</name>
    <dbReference type="NCBI Taxonomy" id="326684"/>
    <lineage>
        <taxon>Eukaryota</taxon>
        <taxon>Fungi</taxon>
        <taxon>Dikarya</taxon>
        <taxon>Ascomycota</taxon>
        <taxon>Pezizomycotina</taxon>
        <taxon>Sordariomycetes</taxon>
        <taxon>Xylariomycetidae</taxon>
        <taxon>Xylariales</taxon>
        <taxon>Xylariaceae</taxon>
        <taxon>Xylaria</taxon>
    </lineage>
</organism>
<evidence type="ECO:0000313" key="1">
    <source>
        <dbReference type="EMBL" id="KAK5627965.1"/>
    </source>
</evidence>
<comment type="caution">
    <text evidence="1">The sequence shown here is derived from an EMBL/GenBank/DDBJ whole genome shotgun (WGS) entry which is preliminary data.</text>
</comment>
<name>A0AAN7YWI6_9PEZI</name>
<proteinExistence type="predicted"/>
<dbReference type="EMBL" id="JAWHQM010000006">
    <property type="protein sequence ID" value="KAK5627965.1"/>
    <property type="molecule type" value="Genomic_DNA"/>
</dbReference>